<evidence type="ECO:0000313" key="2">
    <source>
        <dbReference type="Proteomes" id="UP001497535"/>
    </source>
</evidence>
<proteinExistence type="predicted"/>
<accession>A0ACB1A746</accession>
<protein>
    <submittedName>
        <fullName evidence="1">Uncharacterized protein</fullName>
    </submittedName>
</protein>
<keyword evidence="2" id="KW-1185">Reference proteome</keyword>
<comment type="caution">
    <text evidence="1">The sequence shown here is derived from an EMBL/GenBank/DDBJ whole genome shotgun (WGS) entry which is preliminary data.</text>
</comment>
<sequence>MPVTPMKRSATSQSTTGINKKNVNTPKRSRGKSELRSVELMDCPAKNLRFSKKRDEGKALQQSLQPPVLRNETAAPEPALQFSQLYQLQREKILGSGQFGTVFSAVHRHSRREVAVKKSEYLHYLLIFKPTPEKYFLAICPEIPKSTLLKFLNVFSKIKILIKYSQMIAKDRFSKKSSAVETLKSEVAILQAVDFQGIIKLESMFETKDKIFVVMEKMNGDMLELILSQASGRLNERSAKFLIMQILRALRYLHSRGIAHCDLKPENVLLSDFKSNFPQTKLCDFGYARFIGETQFRKTIVGTPAYLAPEVLKKKGYNKSLDMWSVGVIVYVTLSGTFPFNENEEITDQIQNAEFMFPSNPWREIGREAIDLIQQLLKVQIEERLNIDECIAHQWLRDPQTYYDLFCLEKRLGLEKRYLTSDSEDLIWAPQLHAMGLLKNGQIQSIEETPTEHPLPLLENTKTVDMSEV</sequence>
<dbReference type="Proteomes" id="UP001497535">
    <property type="component" value="Unassembled WGS sequence"/>
</dbReference>
<evidence type="ECO:0000313" key="1">
    <source>
        <dbReference type="EMBL" id="CAK5087069.1"/>
    </source>
</evidence>
<organism evidence="1 2">
    <name type="scientific">Meloidogyne enterolobii</name>
    <name type="common">Root-knot nematode worm</name>
    <name type="synonym">Meloidogyne mayaguensis</name>
    <dbReference type="NCBI Taxonomy" id="390850"/>
    <lineage>
        <taxon>Eukaryota</taxon>
        <taxon>Metazoa</taxon>
        <taxon>Ecdysozoa</taxon>
        <taxon>Nematoda</taxon>
        <taxon>Chromadorea</taxon>
        <taxon>Rhabditida</taxon>
        <taxon>Tylenchina</taxon>
        <taxon>Tylenchomorpha</taxon>
        <taxon>Tylenchoidea</taxon>
        <taxon>Meloidogynidae</taxon>
        <taxon>Meloidogyninae</taxon>
        <taxon>Meloidogyne</taxon>
    </lineage>
</organism>
<gene>
    <name evidence="1" type="ORF">MENTE1834_LOCUS34595</name>
</gene>
<name>A0ACB1A746_MELEN</name>
<dbReference type="EMBL" id="CAVMJV010000062">
    <property type="protein sequence ID" value="CAK5087069.1"/>
    <property type="molecule type" value="Genomic_DNA"/>
</dbReference>
<reference evidence="1" key="1">
    <citation type="submission" date="2023-11" db="EMBL/GenBank/DDBJ databases">
        <authorList>
            <person name="Poullet M."/>
        </authorList>
    </citation>
    <scope>NUCLEOTIDE SEQUENCE</scope>
    <source>
        <strain evidence="1">E1834</strain>
    </source>
</reference>